<dbReference type="Proteomes" id="UP000595101">
    <property type="component" value="Chromosome"/>
</dbReference>
<reference evidence="1 2" key="1">
    <citation type="submission" date="2020-12" db="EMBL/GenBank/DDBJ databases">
        <title>FDA dAtabase for Regulatory Grade micrObial Sequences (FDA-ARGOS): Supporting development and validation of Infectious Disease Dx tests.</title>
        <authorList>
            <person name="Sproer C."/>
            <person name="Gronow S."/>
            <person name="Severitt S."/>
            <person name="Schroder I."/>
            <person name="Tallon L."/>
            <person name="Sadzewicz L."/>
            <person name="Zhao X."/>
            <person name="Boylan J."/>
            <person name="Ott S."/>
            <person name="Bowen H."/>
            <person name="Vavikolanu K."/>
            <person name="Mehta A."/>
            <person name="Aluvathingal J."/>
            <person name="Nadendla S."/>
            <person name="Lowell S."/>
            <person name="Myers T."/>
            <person name="Yan Y."/>
            <person name="Sichtig H."/>
        </authorList>
    </citation>
    <scope>NUCLEOTIDE SEQUENCE [LARGE SCALE GENOMIC DNA]</scope>
    <source>
        <strain evidence="1 2">FDAARGOS_933</strain>
    </source>
</reference>
<dbReference type="KEGG" id="aall:I6G90_09565"/>
<dbReference type="GeneID" id="77174787"/>
<name>A0A7T2PJI7_9GAMM</name>
<proteinExistence type="predicted"/>
<gene>
    <name evidence="1" type="ORF">I6G90_09565</name>
</gene>
<organism evidence="1 2">
    <name type="scientific">Aeromonas allosaccharophila</name>
    <dbReference type="NCBI Taxonomy" id="656"/>
    <lineage>
        <taxon>Bacteria</taxon>
        <taxon>Pseudomonadati</taxon>
        <taxon>Pseudomonadota</taxon>
        <taxon>Gammaproteobacteria</taxon>
        <taxon>Aeromonadales</taxon>
        <taxon>Aeromonadaceae</taxon>
        <taxon>Aeromonas</taxon>
    </lineage>
</organism>
<evidence type="ECO:0000313" key="2">
    <source>
        <dbReference type="Proteomes" id="UP000595101"/>
    </source>
</evidence>
<dbReference type="RefSeq" id="WP_197931238.1">
    <property type="nucleotide sequence ID" value="NZ_CP065745.1"/>
</dbReference>
<accession>A0A7T2PJI7</accession>
<protein>
    <submittedName>
        <fullName evidence="1">Uncharacterized protein</fullName>
    </submittedName>
</protein>
<evidence type="ECO:0000313" key="1">
    <source>
        <dbReference type="EMBL" id="QPR56909.1"/>
    </source>
</evidence>
<dbReference type="AlphaFoldDB" id="A0A7T2PJI7"/>
<dbReference type="EMBL" id="CP065745">
    <property type="protein sequence ID" value="QPR56909.1"/>
    <property type="molecule type" value="Genomic_DNA"/>
</dbReference>
<sequence>MSGGKSLLSGFLGQLFFLLLRLQQLLLQRLPALAIRPVLVGCLLLRIKLHRLLETLLLRPIGLSHPGISPGCCCTLYREDSVHDSLHPDLLAELFLFLLFVVVTQGLL</sequence>